<dbReference type="InterPro" id="IPR050204">
    <property type="entry name" value="AraC_XylS_family_regulators"/>
</dbReference>
<proteinExistence type="predicted"/>
<name>A0A5S3PJF3_9RHOB</name>
<dbReference type="AlphaFoldDB" id="A0A5S3PJF3"/>
<protein>
    <submittedName>
        <fullName evidence="5">Helix-turn-helix transcriptional regulator</fullName>
    </submittedName>
</protein>
<dbReference type="EMBL" id="VANS01000001">
    <property type="protein sequence ID" value="TMM54467.1"/>
    <property type="molecule type" value="Genomic_DNA"/>
</dbReference>
<accession>A0A5S3PJF3</accession>
<keyword evidence="3" id="KW-0804">Transcription</keyword>
<gene>
    <name evidence="5" type="ORF">FDT80_02415</name>
</gene>
<evidence type="ECO:0000256" key="3">
    <source>
        <dbReference type="ARBA" id="ARBA00023163"/>
    </source>
</evidence>
<comment type="caution">
    <text evidence="5">The sequence shown here is derived from an EMBL/GenBank/DDBJ whole genome shotgun (WGS) entry which is preliminary data.</text>
</comment>
<dbReference type="SUPFAM" id="SSF51215">
    <property type="entry name" value="Regulatory protein AraC"/>
    <property type="match status" value="1"/>
</dbReference>
<dbReference type="PANTHER" id="PTHR46796">
    <property type="entry name" value="HTH-TYPE TRANSCRIPTIONAL ACTIVATOR RHAS-RELATED"/>
    <property type="match status" value="1"/>
</dbReference>
<evidence type="ECO:0000256" key="2">
    <source>
        <dbReference type="ARBA" id="ARBA00023125"/>
    </source>
</evidence>
<evidence type="ECO:0000259" key="4">
    <source>
        <dbReference type="PROSITE" id="PS01124"/>
    </source>
</evidence>
<dbReference type="InterPro" id="IPR018060">
    <property type="entry name" value="HTH_AraC"/>
</dbReference>
<dbReference type="GO" id="GO:0003700">
    <property type="term" value="F:DNA-binding transcription factor activity"/>
    <property type="evidence" value="ECO:0007669"/>
    <property type="project" value="InterPro"/>
</dbReference>
<dbReference type="SMART" id="SM00342">
    <property type="entry name" value="HTH_ARAC"/>
    <property type="match status" value="1"/>
</dbReference>
<evidence type="ECO:0000313" key="6">
    <source>
        <dbReference type="Proteomes" id="UP000309550"/>
    </source>
</evidence>
<dbReference type="Proteomes" id="UP000309550">
    <property type="component" value="Unassembled WGS sequence"/>
</dbReference>
<dbReference type="PANTHER" id="PTHR46796:SF6">
    <property type="entry name" value="ARAC SUBFAMILY"/>
    <property type="match status" value="1"/>
</dbReference>
<sequence>MSFAPVRILTLPQFTRQQDWRLTLAHDRPQDLLIWVTRGQGRLLLDGQRRGVGVHNAILVPGGHLFALELGRQGMGLVVEIPPGSDLRLPDRPAQLRIRDVQSQSELTGLIEAAQREAAAARPLSQQAVEAYAALISVWLRRQMGSEAHLTERPRAAVRLAARYCARISAEYASTATMADHAAALSVTPTHLSRACKAATGKTAAELLTERVIYAARDLLATTSVPAQDVARHLGFGSAAYFTRFMQQHTGASPSALRG</sequence>
<keyword evidence="1" id="KW-0805">Transcription regulation</keyword>
<keyword evidence="2" id="KW-0238">DNA-binding</keyword>
<evidence type="ECO:0000256" key="1">
    <source>
        <dbReference type="ARBA" id="ARBA00023015"/>
    </source>
</evidence>
<dbReference type="InterPro" id="IPR009057">
    <property type="entry name" value="Homeodomain-like_sf"/>
</dbReference>
<dbReference type="SUPFAM" id="SSF46689">
    <property type="entry name" value="Homeodomain-like"/>
    <property type="match status" value="1"/>
</dbReference>
<dbReference type="Gene3D" id="1.10.10.60">
    <property type="entry name" value="Homeodomain-like"/>
    <property type="match status" value="1"/>
</dbReference>
<feature type="domain" description="HTH araC/xylS-type" evidence="4">
    <location>
        <begin position="162"/>
        <end position="259"/>
    </location>
</feature>
<dbReference type="PROSITE" id="PS01124">
    <property type="entry name" value="HTH_ARAC_FAMILY_2"/>
    <property type="match status" value="1"/>
</dbReference>
<reference evidence="5 6" key="1">
    <citation type="submission" date="2019-05" db="EMBL/GenBank/DDBJ databases">
        <title>Sulfitobacter sabulilitoris sp. nov., isolated from a marine sand.</title>
        <authorList>
            <person name="Yoon J.-H."/>
        </authorList>
    </citation>
    <scope>NUCLEOTIDE SEQUENCE [LARGE SCALE GENOMIC DNA]</scope>
    <source>
        <strain evidence="5 6">HSMS-29</strain>
    </source>
</reference>
<dbReference type="GO" id="GO:0043565">
    <property type="term" value="F:sequence-specific DNA binding"/>
    <property type="evidence" value="ECO:0007669"/>
    <property type="project" value="InterPro"/>
</dbReference>
<evidence type="ECO:0000313" key="5">
    <source>
        <dbReference type="EMBL" id="TMM54467.1"/>
    </source>
</evidence>
<organism evidence="5 6">
    <name type="scientific">Sulfitobacter sabulilitoris</name>
    <dbReference type="NCBI Taxonomy" id="2562655"/>
    <lineage>
        <taxon>Bacteria</taxon>
        <taxon>Pseudomonadati</taxon>
        <taxon>Pseudomonadota</taxon>
        <taxon>Alphaproteobacteria</taxon>
        <taxon>Rhodobacterales</taxon>
        <taxon>Roseobacteraceae</taxon>
        <taxon>Sulfitobacter</taxon>
    </lineage>
</organism>
<dbReference type="Pfam" id="PF12833">
    <property type="entry name" value="HTH_18"/>
    <property type="match status" value="1"/>
</dbReference>
<dbReference type="InterPro" id="IPR037923">
    <property type="entry name" value="HTH-like"/>
</dbReference>
<dbReference type="OrthoDB" id="9814125at2"/>
<keyword evidence="6" id="KW-1185">Reference proteome</keyword>